<proteinExistence type="predicted"/>
<dbReference type="EMBL" id="SLTU01000001">
    <property type="protein sequence ID" value="TDA75596.1"/>
    <property type="molecule type" value="Genomic_DNA"/>
</dbReference>
<reference evidence="1 2" key="1">
    <citation type="journal article" date="2019" name="Nat. Microbiol.">
        <title>Genomic variation and strain-specific functional adaptation in the human gut microbiome during early life.</title>
        <authorList>
            <person name="Vatanen T."/>
            <person name="Plichta D.R."/>
            <person name="Somani J."/>
            <person name="Munch P.C."/>
            <person name="Arthur T.D."/>
            <person name="Hall A.B."/>
            <person name="Rudolf S."/>
            <person name="Oakeley E.J."/>
            <person name="Ke X."/>
            <person name="Young R.A."/>
            <person name="Haiser H.J."/>
            <person name="Kolde R."/>
            <person name="Yassour M."/>
            <person name="Luopajarvi K."/>
            <person name="Siljander H."/>
            <person name="Virtanen S.M."/>
            <person name="Ilonen J."/>
            <person name="Uibo R."/>
            <person name="Tillmann V."/>
            <person name="Mokurov S."/>
            <person name="Dorshakova N."/>
            <person name="Porter J.A."/>
            <person name="McHardy A.C."/>
            <person name="Lahdesmaki H."/>
            <person name="Vlamakis H."/>
            <person name="Huttenhower C."/>
            <person name="Knip M."/>
            <person name="Xavier R.J."/>
        </authorList>
    </citation>
    <scope>NUCLEOTIDE SEQUENCE [LARGE SCALE GENOMIC DNA]</scope>
    <source>
        <strain evidence="1 2">RJX1047</strain>
    </source>
</reference>
<protein>
    <recommendedName>
        <fullName evidence="3">Transcription-repair coupling factor</fullName>
    </recommendedName>
</protein>
<sequence>MKLPLLTGYEERNSLFDLTDEVLYRLPTEKRVVITTKNKQIADEFAQLLVYRQGPNIMKSIETSESCVVITYNEPSELMFETELKQM</sequence>
<evidence type="ECO:0008006" key="3">
    <source>
        <dbReference type="Google" id="ProtNLM"/>
    </source>
</evidence>
<dbReference type="AlphaFoldDB" id="A0A4R4GFZ5"/>
<gene>
    <name evidence="1" type="ORF">E1I98_04070</name>
</gene>
<dbReference type="Proteomes" id="UP000294527">
    <property type="component" value="Unassembled WGS sequence"/>
</dbReference>
<evidence type="ECO:0000313" key="2">
    <source>
        <dbReference type="Proteomes" id="UP000294527"/>
    </source>
</evidence>
<dbReference type="RefSeq" id="WP_115648716.1">
    <property type="nucleotide sequence ID" value="NZ_CP072246.1"/>
</dbReference>
<comment type="caution">
    <text evidence="1">The sequence shown here is derived from an EMBL/GenBank/DDBJ whole genome shotgun (WGS) entry which is preliminary data.</text>
</comment>
<organism evidence="1 2">
    <name type="scientific">Phocaeicola dorei</name>
    <dbReference type="NCBI Taxonomy" id="357276"/>
    <lineage>
        <taxon>Bacteria</taxon>
        <taxon>Pseudomonadati</taxon>
        <taxon>Bacteroidota</taxon>
        <taxon>Bacteroidia</taxon>
        <taxon>Bacteroidales</taxon>
        <taxon>Bacteroidaceae</taxon>
        <taxon>Phocaeicola</taxon>
    </lineage>
</organism>
<name>A0A4R4GFZ5_9BACT</name>
<evidence type="ECO:0000313" key="1">
    <source>
        <dbReference type="EMBL" id="TDA75596.1"/>
    </source>
</evidence>
<accession>A0A4R4GFZ5</accession>